<evidence type="ECO:0000313" key="1">
    <source>
        <dbReference type="EMBL" id="KAK1421388.1"/>
    </source>
</evidence>
<sequence>MIPHHHHNSFVTSSKSSSFSSTIVSSTMVLSSLGKPSETAISSSTDCSHTNSADIMGNHYPIPSSDQRAPVFPSNRVYLSVSKGKTVKSGMNCIPGVPLTVNTQGISKSMHSKSIDDIHMKREDGTSLNSLSGSCLAPAFMDNDQIETAMMASSSSSPALEPYRWIVYVTVVVVAKNEGDSGGGSDFGGYEDEER</sequence>
<evidence type="ECO:0000313" key="2">
    <source>
        <dbReference type="Proteomes" id="UP001229421"/>
    </source>
</evidence>
<comment type="caution">
    <text evidence="1">The sequence shown here is derived from an EMBL/GenBank/DDBJ whole genome shotgun (WGS) entry which is preliminary data.</text>
</comment>
<reference evidence="1" key="1">
    <citation type="journal article" date="2023" name="bioRxiv">
        <title>Improved chromosome-level genome assembly for marigold (Tagetes erecta).</title>
        <authorList>
            <person name="Jiang F."/>
            <person name="Yuan L."/>
            <person name="Wang S."/>
            <person name="Wang H."/>
            <person name="Xu D."/>
            <person name="Wang A."/>
            <person name="Fan W."/>
        </authorList>
    </citation>
    <scope>NUCLEOTIDE SEQUENCE</scope>
    <source>
        <strain evidence="1">WSJ</strain>
        <tissue evidence="1">Leaf</tissue>
    </source>
</reference>
<gene>
    <name evidence="1" type="ORF">QVD17_23685</name>
</gene>
<name>A0AAD8KGY4_TARER</name>
<keyword evidence="2" id="KW-1185">Reference proteome</keyword>
<organism evidence="1 2">
    <name type="scientific">Tagetes erecta</name>
    <name type="common">African marigold</name>
    <dbReference type="NCBI Taxonomy" id="13708"/>
    <lineage>
        <taxon>Eukaryota</taxon>
        <taxon>Viridiplantae</taxon>
        <taxon>Streptophyta</taxon>
        <taxon>Embryophyta</taxon>
        <taxon>Tracheophyta</taxon>
        <taxon>Spermatophyta</taxon>
        <taxon>Magnoliopsida</taxon>
        <taxon>eudicotyledons</taxon>
        <taxon>Gunneridae</taxon>
        <taxon>Pentapetalae</taxon>
        <taxon>asterids</taxon>
        <taxon>campanulids</taxon>
        <taxon>Asterales</taxon>
        <taxon>Asteraceae</taxon>
        <taxon>Asteroideae</taxon>
        <taxon>Heliantheae alliance</taxon>
        <taxon>Tageteae</taxon>
        <taxon>Tagetes</taxon>
    </lineage>
</organism>
<accession>A0AAD8KGY4</accession>
<dbReference type="Proteomes" id="UP001229421">
    <property type="component" value="Unassembled WGS sequence"/>
</dbReference>
<dbReference type="AlphaFoldDB" id="A0AAD8KGY4"/>
<protein>
    <submittedName>
        <fullName evidence="1">Uncharacterized protein</fullName>
    </submittedName>
</protein>
<dbReference type="EMBL" id="JAUHHV010000006">
    <property type="protein sequence ID" value="KAK1421388.1"/>
    <property type="molecule type" value="Genomic_DNA"/>
</dbReference>
<proteinExistence type="predicted"/>